<accession>A0ABY8U0E3</accession>
<feature type="transmembrane region" description="Helical" evidence="8">
    <location>
        <begin position="632"/>
        <end position="657"/>
    </location>
</feature>
<keyword evidence="6 8" id="KW-1133">Transmembrane helix</keyword>
<evidence type="ECO:0000259" key="9">
    <source>
        <dbReference type="PROSITE" id="PS50893"/>
    </source>
</evidence>
<evidence type="ECO:0000256" key="8">
    <source>
        <dbReference type="SAM" id="Phobius"/>
    </source>
</evidence>
<feature type="transmembrane region" description="Helical" evidence="8">
    <location>
        <begin position="522"/>
        <end position="542"/>
    </location>
</feature>
<evidence type="ECO:0000256" key="3">
    <source>
        <dbReference type="ARBA" id="ARBA00022692"/>
    </source>
</evidence>
<dbReference type="PROSITE" id="PS50893">
    <property type="entry name" value="ABC_TRANSPORTER_2"/>
    <property type="match status" value="1"/>
</dbReference>
<reference evidence="10 11" key="1">
    <citation type="submission" date="2023-05" db="EMBL/GenBank/DDBJ databases">
        <title>A 100% complete, gapless, phased diploid assembly of the Scenedesmus obliquus UTEX 3031 genome.</title>
        <authorList>
            <person name="Biondi T.C."/>
            <person name="Hanschen E.R."/>
            <person name="Kwon T."/>
            <person name="Eng W."/>
            <person name="Kruse C.P.S."/>
            <person name="Koehler S.I."/>
            <person name="Kunde Y."/>
            <person name="Gleasner C.D."/>
            <person name="You Mak K.T."/>
            <person name="Polle J."/>
            <person name="Hovde B.T."/>
            <person name="Starkenburg S.R."/>
        </authorList>
    </citation>
    <scope>NUCLEOTIDE SEQUENCE [LARGE SCALE GENOMIC DNA]</scope>
    <source>
        <strain evidence="10 11">DOE0152z</strain>
    </source>
</reference>
<dbReference type="InterPro" id="IPR003439">
    <property type="entry name" value="ABC_transporter-like_ATP-bd"/>
</dbReference>
<keyword evidence="2" id="KW-0813">Transport</keyword>
<dbReference type="InterPro" id="IPR017871">
    <property type="entry name" value="ABC_transporter-like_CS"/>
</dbReference>
<keyword evidence="3 8" id="KW-0812">Transmembrane</keyword>
<proteinExistence type="predicted"/>
<keyword evidence="7 8" id="KW-0472">Membrane</keyword>
<evidence type="ECO:0000313" key="10">
    <source>
        <dbReference type="EMBL" id="WIA14815.1"/>
    </source>
</evidence>
<dbReference type="InterPro" id="IPR027417">
    <property type="entry name" value="P-loop_NTPase"/>
</dbReference>
<dbReference type="SMART" id="SM00382">
    <property type="entry name" value="AAA"/>
    <property type="match status" value="1"/>
</dbReference>
<evidence type="ECO:0000256" key="1">
    <source>
        <dbReference type="ARBA" id="ARBA00004141"/>
    </source>
</evidence>
<evidence type="ECO:0000256" key="6">
    <source>
        <dbReference type="ARBA" id="ARBA00022989"/>
    </source>
</evidence>
<feature type="transmembrane region" description="Helical" evidence="8">
    <location>
        <begin position="779"/>
        <end position="801"/>
    </location>
</feature>
<feature type="transmembrane region" description="Helical" evidence="8">
    <location>
        <begin position="663"/>
        <end position="682"/>
    </location>
</feature>
<feature type="domain" description="ABC transporter" evidence="9">
    <location>
        <begin position="125"/>
        <end position="373"/>
    </location>
</feature>
<feature type="transmembrane region" description="Helical" evidence="8">
    <location>
        <begin position="554"/>
        <end position="575"/>
    </location>
</feature>
<dbReference type="Proteomes" id="UP001244341">
    <property type="component" value="Chromosome 5b"/>
</dbReference>
<dbReference type="EMBL" id="CP126212">
    <property type="protein sequence ID" value="WIA14815.1"/>
    <property type="molecule type" value="Genomic_DNA"/>
</dbReference>
<comment type="subcellular location">
    <subcellularLocation>
        <location evidence="1">Membrane</location>
        <topology evidence="1">Multi-pass membrane protein</topology>
    </subcellularLocation>
</comment>
<dbReference type="PANTHER" id="PTHR48041">
    <property type="entry name" value="ABC TRANSPORTER G FAMILY MEMBER 28"/>
    <property type="match status" value="1"/>
</dbReference>
<dbReference type="InterPro" id="IPR050352">
    <property type="entry name" value="ABCG_transporters"/>
</dbReference>
<evidence type="ECO:0000256" key="5">
    <source>
        <dbReference type="ARBA" id="ARBA00022840"/>
    </source>
</evidence>
<evidence type="ECO:0000256" key="4">
    <source>
        <dbReference type="ARBA" id="ARBA00022741"/>
    </source>
</evidence>
<evidence type="ECO:0000313" key="11">
    <source>
        <dbReference type="Proteomes" id="UP001244341"/>
    </source>
</evidence>
<dbReference type="Pfam" id="PF00005">
    <property type="entry name" value="ABC_tran"/>
    <property type="match status" value="1"/>
</dbReference>
<keyword evidence="5" id="KW-0067">ATP-binding</keyword>
<protein>
    <recommendedName>
        <fullName evidence="9">ABC transporter domain-containing protein</fullName>
    </recommendedName>
</protein>
<keyword evidence="4" id="KW-0547">Nucleotide-binding</keyword>
<evidence type="ECO:0000256" key="2">
    <source>
        <dbReference type="ARBA" id="ARBA00022448"/>
    </source>
</evidence>
<feature type="transmembrane region" description="Helical" evidence="8">
    <location>
        <begin position="595"/>
        <end position="620"/>
    </location>
</feature>
<dbReference type="PANTHER" id="PTHR48041:SF139">
    <property type="entry name" value="PROTEIN SCARLET"/>
    <property type="match status" value="1"/>
</dbReference>
<evidence type="ECO:0000256" key="7">
    <source>
        <dbReference type="ARBA" id="ARBA00023136"/>
    </source>
</evidence>
<organism evidence="10 11">
    <name type="scientific">Tetradesmus obliquus</name>
    <name type="common">Green alga</name>
    <name type="synonym">Acutodesmus obliquus</name>
    <dbReference type="NCBI Taxonomy" id="3088"/>
    <lineage>
        <taxon>Eukaryota</taxon>
        <taxon>Viridiplantae</taxon>
        <taxon>Chlorophyta</taxon>
        <taxon>core chlorophytes</taxon>
        <taxon>Chlorophyceae</taxon>
        <taxon>CS clade</taxon>
        <taxon>Sphaeropleales</taxon>
        <taxon>Scenedesmaceae</taxon>
        <taxon>Tetradesmus</taxon>
    </lineage>
</organism>
<keyword evidence="11" id="KW-1185">Reference proteome</keyword>
<gene>
    <name evidence="10" type="ORF">OEZ85_003297</name>
</gene>
<feature type="transmembrane region" description="Helical" evidence="8">
    <location>
        <begin position="687"/>
        <end position="705"/>
    </location>
</feature>
<name>A0ABY8U0E3_TETOB</name>
<sequence>MTLHDTAIVGLWVPVVVFAHIFAGFWFIKTYLLYDPRPLAAFRRRRSSSAAIKLAKSRISEGGQEQEEGTEDVVLTLDKRNSAASGFKGVCDPEAAGHVARVSSEVYDDAAHADKGTTKVEKVHLEWQQLCCTYNTAGGKIVVLHDVWGQAAPGEMQALLGPSGAGKSTLMDILAQRKSMGNLSGFLLVNGRPATSSFIRKTAYVPQDDNFVATMTTSETMSFYADIILPKTWSKADRRARVVEVLAAMGLKHKQRTMVGGTLPGGLMLRGLSGGERKRLSIAAGILAAPSIVYLDEPTSGLDSFAALTVMGYLKRMARDNGHVVIASIHQPRSAIWSMFDKVTLLASGRLMFHGVRDDLVPWFGHLGYAYDASQHGVASDWALDLVAIGFHKPKRFYGHTITNMEQLTRASNEFVASYTSLSGVVPFSGSSDSMIGSKSLGQKMQARMNKMVGVRSSFADSSSASSGFDPAEYSSRDLAIITAPGQVSTKKQGKWATGWWRQFASCYGRELLSITRNPADVAGRTMTFAWVAILMGLLYYGMGGDATSIRGRLNMTFNILSFFCLMPYISMSLYSADKKFYIADASAKLYRSHAYYAAKVVATTPFQIISALVFCFTVYGMAGLRPGARYILENGAISTLLSLIAVQVLHCCAILAPNQDVAFMLSIVWTAIQLLMSNFFITFTEVVFQWLTVLRWLSALYYAFEGLAVTEFGNMTYPCDQGLDQEGITFLRTLLPNSRFLNMPIVVNGLQNPGADCIADTNAVLQYYRFDRPFKHTFGILFGYLIVTHICTYVCMVIVARRERR</sequence>
<dbReference type="InterPro" id="IPR013525">
    <property type="entry name" value="ABC2_TM"/>
</dbReference>
<dbReference type="InterPro" id="IPR003593">
    <property type="entry name" value="AAA+_ATPase"/>
</dbReference>
<dbReference type="PROSITE" id="PS00211">
    <property type="entry name" value="ABC_TRANSPORTER_1"/>
    <property type="match status" value="1"/>
</dbReference>
<dbReference type="SUPFAM" id="SSF52540">
    <property type="entry name" value="P-loop containing nucleoside triphosphate hydrolases"/>
    <property type="match status" value="1"/>
</dbReference>
<dbReference type="Pfam" id="PF01061">
    <property type="entry name" value="ABC2_membrane"/>
    <property type="match status" value="1"/>
</dbReference>
<dbReference type="Gene3D" id="3.40.50.300">
    <property type="entry name" value="P-loop containing nucleotide triphosphate hydrolases"/>
    <property type="match status" value="1"/>
</dbReference>
<feature type="transmembrane region" description="Helical" evidence="8">
    <location>
        <begin position="7"/>
        <end position="28"/>
    </location>
</feature>